<keyword evidence="1" id="KW-1133">Transmembrane helix</keyword>
<dbReference type="EMBL" id="SEYY01013100">
    <property type="protein sequence ID" value="KAB7500681.1"/>
    <property type="molecule type" value="Genomic_DNA"/>
</dbReference>
<dbReference type="InterPro" id="IPR038377">
    <property type="entry name" value="Na/Glc_symporter_sf"/>
</dbReference>
<feature type="non-terminal residue" evidence="2">
    <location>
        <position position="76"/>
    </location>
</feature>
<dbReference type="OrthoDB" id="10566877at2759"/>
<reference evidence="2 3" key="1">
    <citation type="journal article" date="2019" name="PLoS Biol.">
        <title>Sex chromosomes control vertical transmission of feminizing Wolbachia symbionts in an isopod.</title>
        <authorList>
            <person name="Becking T."/>
            <person name="Chebbi M.A."/>
            <person name="Giraud I."/>
            <person name="Moumen B."/>
            <person name="Laverre T."/>
            <person name="Caubet Y."/>
            <person name="Peccoud J."/>
            <person name="Gilbert C."/>
            <person name="Cordaux R."/>
        </authorList>
    </citation>
    <scope>NUCLEOTIDE SEQUENCE [LARGE SCALE GENOMIC DNA]</scope>
    <source>
        <strain evidence="2">ANa2</strain>
        <tissue evidence="2">Whole body excluding digestive tract and cuticle</tissue>
    </source>
</reference>
<accession>A0A5N5T2E5</accession>
<keyword evidence="3" id="KW-1185">Reference proteome</keyword>
<organism evidence="2 3">
    <name type="scientific">Armadillidium nasatum</name>
    <dbReference type="NCBI Taxonomy" id="96803"/>
    <lineage>
        <taxon>Eukaryota</taxon>
        <taxon>Metazoa</taxon>
        <taxon>Ecdysozoa</taxon>
        <taxon>Arthropoda</taxon>
        <taxon>Crustacea</taxon>
        <taxon>Multicrustacea</taxon>
        <taxon>Malacostraca</taxon>
        <taxon>Eumalacostraca</taxon>
        <taxon>Peracarida</taxon>
        <taxon>Isopoda</taxon>
        <taxon>Oniscidea</taxon>
        <taxon>Crinocheta</taxon>
        <taxon>Armadillidiidae</taxon>
        <taxon>Armadillidium</taxon>
    </lineage>
</organism>
<name>A0A5N5T2E5_9CRUS</name>
<evidence type="ECO:0000313" key="3">
    <source>
        <dbReference type="Proteomes" id="UP000326759"/>
    </source>
</evidence>
<gene>
    <name evidence="2" type="ORF">Anas_04131</name>
</gene>
<feature type="transmembrane region" description="Helical" evidence="1">
    <location>
        <begin position="6"/>
        <end position="28"/>
    </location>
</feature>
<evidence type="ECO:0000256" key="1">
    <source>
        <dbReference type="SAM" id="Phobius"/>
    </source>
</evidence>
<feature type="transmembrane region" description="Helical" evidence="1">
    <location>
        <begin position="35"/>
        <end position="56"/>
    </location>
</feature>
<comment type="caution">
    <text evidence="2">The sequence shown here is derived from an EMBL/GenBank/DDBJ whole genome shotgun (WGS) entry which is preliminary data.</text>
</comment>
<proteinExistence type="predicted"/>
<dbReference type="AlphaFoldDB" id="A0A5N5T2E5"/>
<sequence>MIGMALIQIIIFFGAFIIGGGFIGMAFLTSKATSIIQLSLSVSGVIFGCIFGTFLLGMCFPTSNAKGAWSGLIGSV</sequence>
<dbReference type="Gene3D" id="1.20.1730.10">
    <property type="entry name" value="Sodium/glucose cotransporter"/>
    <property type="match status" value="1"/>
</dbReference>
<evidence type="ECO:0000313" key="2">
    <source>
        <dbReference type="EMBL" id="KAB7500681.1"/>
    </source>
</evidence>
<protein>
    <submittedName>
        <fullName evidence="2">Uncharacterized protein</fullName>
    </submittedName>
</protein>
<keyword evidence="1" id="KW-0472">Membrane</keyword>
<dbReference type="Proteomes" id="UP000326759">
    <property type="component" value="Unassembled WGS sequence"/>
</dbReference>
<keyword evidence="1" id="KW-0812">Transmembrane</keyword>